<accession>A0A6G0R5I1</accession>
<evidence type="ECO:0000313" key="1">
    <source>
        <dbReference type="EMBL" id="KAE9318511.1"/>
    </source>
</evidence>
<name>A0A6G0R5I1_9STRA</name>
<proteinExistence type="predicted"/>
<gene>
    <name evidence="1" type="ORF">PF008_g18495</name>
</gene>
<evidence type="ECO:0000313" key="2">
    <source>
        <dbReference type="Proteomes" id="UP000486351"/>
    </source>
</evidence>
<dbReference type="AlphaFoldDB" id="A0A6G0R5I1"/>
<sequence>MQEFQKLRDFYKDNIKINVEQMRKARSTAQFDTLAALILAFWRSSSEDEYADF</sequence>
<comment type="caution">
    <text evidence="1">The sequence shown here is derived from an EMBL/GenBank/DDBJ whole genome shotgun (WGS) entry which is preliminary data.</text>
</comment>
<dbReference type="Proteomes" id="UP000486351">
    <property type="component" value="Unassembled WGS sequence"/>
</dbReference>
<reference evidence="1 2" key="1">
    <citation type="submission" date="2018-09" db="EMBL/GenBank/DDBJ databases">
        <title>Genomic investigation of the strawberry pathogen Phytophthora fragariae indicates pathogenicity is determined by transcriptional variation in three key races.</title>
        <authorList>
            <person name="Adams T.M."/>
            <person name="Armitage A.D."/>
            <person name="Sobczyk M.K."/>
            <person name="Bates H.J."/>
            <person name="Dunwell J.M."/>
            <person name="Nellist C.F."/>
            <person name="Harrison R.J."/>
        </authorList>
    </citation>
    <scope>NUCLEOTIDE SEQUENCE [LARGE SCALE GENOMIC DNA]</scope>
    <source>
        <strain evidence="1 2">NOV-77</strain>
    </source>
</reference>
<dbReference type="EMBL" id="QXFY01001412">
    <property type="protein sequence ID" value="KAE9318511.1"/>
    <property type="molecule type" value="Genomic_DNA"/>
</dbReference>
<organism evidence="1 2">
    <name type="scientific">Phytophthora fragariae</name>
    <dbReference type="NCBI Taxonomy" id="53985"/>
    <lineage>
        <taxon>Eukaryota</taxon>
        <taxon>Sar</taxon>
        <taxon>Stramenopiles</taxon>
        <taxon>Oomycota</taxon>
        <taxon>Peronosporomycetes</taxon>
        <taxon>Peronosporales</taxon>
        <taxon>Peronosporaceae</taxon>
        <taxon>Phytophthora</taxon>
    </lineage>
</organism>
<protein>
    <submittedName>
        <fullName evidence="1">Uncharacterized protein</fullName>
    </submittedName>
</protein>